<comment type="similarity">
    <text evidence="2">Belongs to the NlpA lipoprotein family.</text>
</comment>
<evidence type="ECO:0000256" key="4">
    <source>
        <dbReference type="ARBA" id="ARBA00023136"/>
    </source>
</evidence>
<evidence type="ECO:0000256" key="6">
    <source>
        <dbReference type="ARBA" id="ARBA00023288"/>
    </source>
</evidence>
<sequence>MKKKTTIIGILAVIVLAAIFIFTSQHKKTTEKIVLGSQGTDTQVWEYIAKSKEAKKMGLKITVKDFTDSASLDRATAEGKLDVNAFQSYAYLVTYNKQNKNSKLVALGTTYIQPMGLYSKKYTKLKDIPSGSTLAIANDAAAESRGLKLLESAGLITLKKHGVNDLVNIKDIKSNPKNFKIKTVLSTSAPNILNDNSVAAVVIDNNTAQEAGLNVFKDSIYHEKIEQNTKANVNVIVTAKKNENNSQYKKLVKLYHKKSIQKYIKKKFPAKVEVKKNIKYLTN</sequence>
<accession>A0A9X2FLU2</accession>
<evidence type="ECO:0000256" key="1">
    <source>
        <dbReference type="ARBA" id="ARBA00004635"/>
    </source>
</evidence>
<feature type="transmembrane region" description="Helical" evidence="7">
    <location>
        <begin position="6"/>
        <end position="23"/>
    </location>
</feature>
<dbReference type="InterPro" id="IPR004872">
    <property type="entry name" value="Lipoprotein_NlpA"/>
</dbReference>
<dbReference type="SUPFAM" id="SSF53850">
    <property type="entry name" value="Periplasmic binding protein-like II"/>
    <property type="match status" value="1"/>
</dbReference>
<proteinExistence type="inferred from homology"/>
<evidence type="ECO:0000256" key="2">
    <source>
        <dbReference type="ARBA" id="ARBA00008973"/>
    </source>
</evidence>
<keyword evidence="7" id="KW-1133">Transmembrane helix</keyword>
<keyword evidence="9" id="KW-1185">Reference proteome</keyword>
<keyword evidence="5" id="KW-0564">Palmitate</keyword>
<organism evidence="8 9">
    <name type="scientific">Ligilactobacillus ubinensis</name>
    <dbReference type="NCBI Taxonomy" id="2876789"/>
    <lineage>
        <taxon>Bacteria</taxon>
        <taxon>Bacillati</taxon>
        <taxon>Bacillota</taxon>
        <taxon>Bacilli</taxon>
        <taxon>Lactobacillales</taxon>
        <taxon>Lactobacillaceae</taxon>
        <taxon>Ligilactobacillus</taxon>
    </lineage>
</organism>
<reference evidence="8 9" key="1">
    <citation type="journal article" date="2023" name="Int. J. Syst. Evol. Microbiol.">
        <title>Ligilactobacillus ubinensis sp. nov., a novel species isolated from the wild ferment of a durian fruit (Durio zibethinus).</title>
        <authorList>
            <person name="Heng Y.C."/>
            <person name="Menon N."/>
            <person name="Chen B."/>
            <person name="Loo B.Z.L."/>
            <person name="Wong G.W.J."/>
            <person name="Lim A.C.H."/>
            <person name="Silvaraju S."/>
            <person name="Kittelmann S."/>
        </authorList>
    </citation>
    <scope>NUCLEOTIDE SEQUENCE [LARGE SCALE GENOMIC DNA]</scope>
    <source>
        <strain evidence="8 9">WILCCON 0076</strain>
    </source>
</reference>
<dbReference type="Pfam" id="PF03180">
    <property type="entry name" value="Lipoprotein_9"/>
    <property type="match status" value="1"/>
</dbReference>
<keyword evidence="4 7" id="KW-0472">Membrane</keyword>
<name>A0A9X2FLU2_9LACO</name>
<evidence type="ECO:0000313" key="8">
    <source>
        <dbReference type="EMBL" id="MCP0887635.1"/>
    </source>
</evidence>
<dbReference type="GO" id="GO:0016020">
    <property type="term" value="C:membrane"/>
    <property type="evidence" value="ECO:0007669"/>
    <property type="project" value="UniProtKB-SubCell"/>
</dbReference>
<dbReference type="EMBL" id="JAIULA010000021">
    <property type="protein sequence ID" value="MCP0887635.1"/>
    <property type="molecule type" value="Genomic_DNA"/>
</dbReference>
<evidence type="ECO:0000256" key="7">
    <source>
        <dbReference type="SAM" id="Phobius"/>
    </source>
</evidence>
<evidence type="ECO:0000256" key="3">
    <source>
        <dbReference type="ARBA" id="ARBA00022729"/>
    </source>
</evidence>
<keyword evidence="6" id="KW-0449">Lipoprotein</keyword>
<comment type="subcellular location">
    <subcellularLocation>
        <location evidence="1">Membrane</location>
        <topology evidence="1">Lipid-anchor</topology>
    </subcellularLocation>
</comment>
<dbReference type="Gene3D" id="3.40.190.10">
    <property type="entry name" value="Periplasmic binding protein-like II"/>
    <property type="match status" value="2"/>
</dbReference>
<keyword evidence="7" id="KW-0812">Transmembrane</keyword>
<gene>
    <name evidence="8" type="ORF">LB941_09855</name>
</gene>
<keyword evidence="3" id="KW-0732">Signal</keyword>
<dbReference type="PANTHER" id="PTHR30429:SF1">
    <property type="entry name" value="D-METHIONINE-BINDING LIPOPROTEIN METQ-RELATED"/>
    <property type="match status" value="1"/>
</dbReference>
<dbReference type="AlphaFoldDB" id="A0A9X2FLU2"/>
<protein>
    <submittedName>
        <fullName evidence="8">ABC transporter substrate-binding protein</fullName>
    </submittedName>
</protein>
<dbReference type="PANTHER" id="PTHR30429">
    <property type="entry name" value="D-METHIONINE-BINDING LIPOPROTEIN METQ"/>
    <property type="match status" value="1"/>
</dbReference>
<comment type="caution">
    <text evidence="8">The sequence shown here is derived from an EMBL/GenBank/DDBJ whole genome shotgun (WGS) entry which is preliminary data.</text>
</comment>
<evidence type="ECO:0000256" key="5">
    <source>
        <dbReference type="ARBA" id="ARBA00023139"/>
    </source>
</evidence>
<dbReference type="RefSeq" id="WP_253361695.1">
    <property type="nucleotide sequence ID" value="NZ_JAIULA010000021.1"/>
</dbReference>
<dbReference type="Proteomes" id="UP001139006">
    <property type="component" value="Unassembled WGS sequence"/>
</dbReference>
<evidence type="ECO:0000313" key="9">
    <source>
        <dbReference type="Proteomes" id="UP001139006"/>
    </source>
</evidence>